<name>A0A367EFX8_9ACTN</name>
<keyword evidence="2" id="KW-1185">Reference proteome</keyword>
<sequence>MLLQDASDLVRETVAPVEIPGPPPFVVRQLVMDLAGRVLNNPKGITTENIGDYSYSLSRTSVNGMALMPAEREALFQCLGLSAIGAVHMAYGPDMQTLNEHTPTGWAYGDEITWGW</sequence>
<organism evidence="1 2">
    <name type="scientific">Streptomyces reniochalinae</name>
    <dbReference type="NCBI Taxonomy" id="2250578"/>
    <lineage>
        <taxon>Bacteria</taxon>
        <taxon>Bacillati</taxon>
        <taxon>Actinomycetota</taxon>
        <taxon>Actinomycetes</taxon>
        <taxon>Kitasatosporales</taxon>
        <taxon>Streptomycetaceae</taxon>
        <taxon>Streptomyces</taxon>
    </lineage>
</organism>
<proteinExistence type="predicted"/>
<reference evidence="1 2" key="1">
    <citation type="submission" date="2018-06" db="EMBL/GenBank/DDBJ databases">
        <title>Streptomyces reniochalinae sp. nov. and Streptomyces diacarnus sp. nov. from marine sponges.</title>
        <authorList>
            <person name="Li L."/>
        </authorList>
    </citation>
    <scope>NUCLEOTIDE SEQUENCE [LARGE SCALE GENOMIC DNA]</scope>
    <source>
        <strain evidence="1 2">LHW50302</strain>
    </source>
</reference>
<protein>
    <submittedName>
        <fullName evidence="1">Uncharacterized protein</fullName>
    </submittedName>
</protein>
<evidence type="ECO:0000313" key="2">
    <source>
        <dbReference type="Proteomes" id="UP000253507"/>
    </source>
</evidence>
<comment type="caution">
    <text evidence="1">The sequence shown here is derived from an EMBL/GenBank/DDBJ whole genome shotgun (WGS) entry which is preliminary data.</text>
</comment>
<dbReference type="Proteomes" id="UP000253507">
    <property type="component" value="Unassembled WGS sequence"/>
</dbReference>
<accession>A0A367EFX8</accession>
<dbReference type="EMBL" id="QOIM01000037">
    <property type="protein sequence ID" value="RCG16988.1"/>
    <property type="molecule type" value="Genomic_DNA"/>
</dbReference>
<evidence type="ECO:0000313" key="1">
    <source>
        <dbReference type="EMBL" id="RCG16988.1"/>
    </source>
</evidence>
<dbReference type="AlphaFoldDB" id="A0A367EFX8"/>
<gene>
    <name evidence="1" type="ORF">DQ392_18080</name>
</gene>